<dbReference type="OrthoDB" id="5639086at2"/>
<keyword evidence="1" id="KW-0812">Transmembrane</keyword>
<organism evidence="2 3">
    <name type="scientific">Legionella steelei</name>
    <dbReference type="NCBI Taxonomy" id="947033"/>
    <lineage>
        <taxon>Bacteria</taxon>
        <taxon>Pseudomonadati</taxon>
        <taxon>Pseudomonadota</taxon>
        <taxon>Gammaproteobacteria</taxon>
        <taxon>Legionellales</taxon>
        <taxon>Legionellaceae</taxon>
        <taxon>Legionella</taxon>
    </lineage>
</organism>
<proteinExistence type="predicted"/>
<evidence type="ECO:0000256" key="1">
    <source>
        <dbReference type="SAM" id="Phobius"/>
    </source>
</evidence>
<comment type="caution">
    <text evidence="2">The sequence shown here is derived from an EMBL/GenBank/DDBJ whole genome shotgun (WGS) entry which is preliminary data.</text>
</comment>
<dbReference type="EMBL" id="LNYY01000019">
    <property type="protein sequence ID" value="KTD69056.1"/>
    <property type="molecule type" value="Genomic_DNA"/>
</dbReference>
<keyword evidence="1" id="KW-0472">Membrane</keyword>
<dbReference type="InterPro" id="IPR016502">
    <property type="entry name" value="T2SSS_2"/>
</dbReference>
<keyword evidence="3" id="KW-1185">Reference proteome</keyword>
<evidence type="ECO:0000313" key="3">
    <source>
        <dbReference type="Proteomes" id="UP000054926"/>
    </source>
</evidence>
<feature type="transmembrane region" description="Helical" evidence="1">
    <location>
        <begin position="79"/>
        <end position="100"/>
    </location>
</feature>
<reference evidence="2 3" key="1">
    <citation type="submission" date="2015-11" db="EMBL/GenBank/DDBJ databases">
        <title>Genomic analysis of 38 Legionella species identifies large and diverse effector repertoires.</title>
        <authorList>
            <person name="Burstein D."/>
            <person name="Amaro F."/>
            <person name="Zusman T."/>
            <person name="Lifshitz Z."/>
            <person name="Cohen O."/>
            <person name="Gilbert J.A."/>
            <person name="Pupko T."/>
            <person name="Shuman H.A."/>
            <person name="Segal G."/>
        </authorList>
    </citation>
    <scope>NUCLEOTIDE SEQUENCE [LARGE SCALE GENOMIC DNA]</scope>
    <source>
        <strain evidence="2 3">IMVS3376</strain>
    </source>
</reference>
<dbReference type="AlphaFoldDB" id="A0A0W0ZJ91"/>
<dbReference type="PATRIC" id="fig|947033.5.peg.2346"/>
<sequence>MKLLKGKVSLSMTYWVFGVLPAILYFILVGIIMDNLLKISTTPYIKWIVYVVIFFPYYYYPFIFFAIWKSSNHYTKNKVWPILAKISVILGLALLIKMIISNIIVFNHRNDLPYKLQLETNLLNTQLPKHINKETILTKMTFDKNNNTLTYTITSPHDKSEIKSNLFSDEWKKFMINGACNKKEIRAALDAGITYVYHVNDNHGATITDVVIKASDCK</sequence>
<dbReference type="Gene3D" id="3.30.300.250">
    <property type="match status" value="1"/>
</dbReference>
<name>A0A0W0ZJ91_9GAMM</name>
<dbReference type="Proteomes" id="UP000054926">
    <property type="component" value="Unassembled WGS sequence"/>
</dbReference>
<feature type="transmembrane region" description="Helical" evidence="1">
    <location>
        <begin position="12"/>
        <end position="32"/>
    </location>
</feature>
<gene>
    <name evidence="2" type="ORF">Lste_2214</name>
</gene>
<feature type="transmembrane region" description="Helical" evidence="1">
    <location>
        <begin position="44"/>
        <end position="67"/>
    </location>
</feature>
<accession>A0A0W0ZJ91</accession>
<dbReference type="Pfam" id="PF16549">
    <property type="entry name" value="T2SSS_2"/>
    <property type="match status" value="1"/>
</dbReference>
<keyword evidence="1" id="KW-1133">Transmembrane helix</keyword>
<protein>
    <submittedName>
        <fullName evidence="2">Uncharacterized protein</fullName>
    </submittedName>
</protein>
<evidence type="ECO:0000313" key="2">
    <source>
        <dbReference type="EMBL" id="KTD69056.1"/>
    </source>
</evidence>
<dbReference type="STRING" id="947033.Lste_2214"/>